<dbReference type="Proteomes" id="UP000324585">
    <property type="component" value="Unassembled WGS sequence"/>
</dbReference>
<sequence>MSLLLPSIERSAQGARASIIHTVLMVPGFEGSVLQNCADGECRPLFLTPVTRSMIQDGIQSEYVQALVDFKTTSFARGTHKRALEFADYPHAACAPSPLSHVSHCLPMPAKGAFHRFIADVVRAGDEDERLMAQILLFDWRKSLLEPDADFQARLTSSILASEAPDVTQGHVFLLGHEAGCIKLAVALAMLSDDVRSRVFKLVCVSAPWAGRPDLALRARDGMLTQPRVFCPWSWSEREVAFDAGTDSGVQARLDMTQMLQSFGMRKGRKSTLPEAGGPHAGAWAQNKISIDHLPSDIVRFLMQHWPSSSELSSPIADPDNVTEEGETNGLALTKVLAAALANVQVTCLYGTGLETLTGLNTKDSGDGLIPEHSLAACRTVFPHATVVKVPGISHFQLLHHSSLLNELGLVRALSHSETDPEQSEVE</sequence>
<dbReference type="SUPFAM" id="SSF53474">
    <property type="entry name" value="alpha/beta-Hydrolases"/>
    <property type="match status" value="1"/>
</dbReference>
<dbReference type="GO" id="GO:0008374">
    <property type="term" value="F:O-acyltransferase activity"/>
    <property type="evidence" value="ECO:0007669"/>
    <property type="project" value="InterPro"/>
</dbReference>
<dbReference type="InterPro" id="IPR029058">
    <property type="entry name" value="AB_hydrolase_fold"/>
</dbReference>
<dbReference type="AlphaFoldDB" id="A0A5J4YUS4"/>
<dbReference type="GO" id="GO:0006629">
    <property type="term" value="P:lipid metabolic process"/>
    <property type="evidence" value="ECO:0007669"/>
    <property type="project" value="InterPro"/>
</dbReference>
<dbReference type="Pfam" id="PF02450">
    <property type="entry name" value="LCAT"/>
    <property type="match status" value="1"/>
</dbReference>
<evidence type="ECO:0000313" key="1">
    <source>
        <dbReference type="EMBL" id="KAA8494157.1"/>
    </source>
</evidence>
<proteinExistence type="predicted"/>
<comment type="caution">
    <text evidence="1">The sequence shown here is derived from an EMBL/GenBank/DDBJ whole genome shotgun (WGS) entry which is preliminary data.</text>
</comment>
<dbReference type="EMBL" id="VRMN01000005">
    <property type="protein sequence ID" value="KAA8494157.1"/>
    <property type="molecule type" value="Genomic_DNA"/>
</dbReference>
<accession>A0A5J4YUS4</accession>
<evidence type="ECO:0000313" key="2">
    <source>
        <dbReference type="Proteomes" id="UP000324585"/>
    </source>
</evidence>
<dbReference type="Gene3D" id="3.40.50.1820">
    <property type="entry name" value="alpha/beta hydrolase"/>
    <property type="match status" value="1"/>
</dbReference>
<gene>
    <name evidence="1" type="ORF">FVE85_4132</name>
</gene>
<keyword evidence="2" id="KW-1185">Reference proteome</keyword>
<protein>
    <submittedName>
        <fullName evidence="1">Uncharacterized protein</fullName>
    </submittedName>
</protein>
<reference evidence="2" key="1">
    <citation type="journal article" date="2019" name="Nat. Commun.">
        <title>Expansion of phycobilisome linker gene families in mesophilic red algae.</title>
        <authorList>
            <person name="Lee J."/>
            <person name="Kim D."/>
            <person name="Bhattacharya D."/>
            <person name="Yoon H.S."/>
        </authorList>
    </citation>
    <scope>NUCLEOTIDE SEQUENCE [LARGE SCALE GENOMIC DNA]</scope>
    <source>
        <strain evidence="2">CCMP 1328</strain>
    </source>
</reference>
<dbReference type="InterPro" id="IPR003386">
    <property type="entry name" value="LACT/PDAT_acylTrfase"/>
</dbReference>
<organism evidence="1 2">
    <name type="scientific">Porphyridium purpureum</name>
    <name type="common">Red alga</name>
    <name type="synonym">Porphyridium cruentum</name>
    <dbReference type="NCBI Taxonomy" id="35688"/>
    <lineage>
        <taxon>Eukaryota</taxon>
        <taxon>Rhodophyta</taxon>
        <taxon>Bangiophyceae</taxon>
        <taxon>Porphyridiales</taxon>
        <taxon>Porphyridiaceae</taxon>
        <taxon>Porphyridium</taxon>
    </lineage>
</organism>
<name>A0A5J4YUS4_PORPP</name>